<dbReference type="eggNOG" id="COG0726">
    <property type="taxonomic scope" value="Bacteria"/>
</dbReference>
<dbReference type="InterPro" id="IPR002509">
    <property type="entry name" value="NODB_dom"/>
</dbReference>
<keyword evidence="5" id="KW-1185">Reference proteome</keyword>
<comment type="subcellular location">
    <subcellularLocation>
        <location evidence="1">Secreted</location>
    </subcellularLocation>
</comment>
<dbReference type="Gene3D" id="3.20.20.370">
    <property type="entry name" value="Glycoside hydrolase/deacetylase"/>
    <property type="match status" value="1"/>
</dbReference>
<sequence>MDVVELAHKAISPILYSLGFYQRSWSRKAKTQGIVAVPYYHRIVDSHEVNSGLLADELGVPADIFEAQMRFMLKHFTPIRPSQVNEALKKPGLYFTVTFDDGFEDNYTVAAPILKKLGISGAFYVVSDYVGTDKLFWWEQLAYLLKNTQKKQIDISQVYPLWLEQEKLPKIILLDSAVHVQEAQKKLAAAFRHTKPCDIPQTILKLAKELAVAAVQIGRDHPLMNWEQLHDLQNQGFEIGGHTASHINLGKAETNDYAHEINQSTQDLSSKLKSPVETFAYPYGTFSHYTHAASKEVANNGYTCAFTTNNGVITQSSDKYEYPRFTLNKSWPFACAFNVASAFRSGS</sequence>
<name>K6XPU2_9ALTE</name>
<keyword evidence="2" id="KW-0732">Signal</keyword>
<dbReference type="AlphaFoldDB" id="K6XPU2"/>
<reference evidence="4 5" key="1">
    <citation type="journal article" date="2017" name="Antonie Van Leeuwenhoek">
        <title>Rhizobium rhizosphaerae sp. nov., a novel species isolated from rice rhizosphere.</title>
        <authorList>
            <person name="Zhao J.J."/>
            <person name="Zhang J."/>
            <person name="Zhang R.J."/>
            <person name="Zhang C.W."/>
            <person name="Yin H.Q."/>
            <person name="Zhang X.X."/>
        </authorList>
    </citation>
    <scope>NUCLEOTIDE SEQUENCE [LARGE SCALE GENOMIC DNA]</scope>
    <source>
        <strain evidence="4 5">E3</strain>
    </source>
</reference>
<dbReference type="Pfam" id="PF01522">
    <property type="entry name" value="Polysacc_deac_1"/>
    <property type="match status" value="1"/>
</dbReference>
<proteinExistence type="predicted"/>
<protein>
    <recommendedName>
        <fullName evidence="3">NodB homology domain-containing protein</fullName>
    </recommendedName>
</protein>
<comment type="caution">
    <text evidence="4">The sequence shown here is derived from an EMBL/GenBank/DDBJ whole genome shotgun (WGS) entry which is preliminary data.</text>
</comment>
<evidence type="ECO:0000313" key="5">
    <source>
        <dbReference type="Proteomes" id="UP000006334"/>
    </source>
</evidence>
<dbReference type="InterPro" id="IPR051398">
    <property type="entry name" value="Polysacch_Deacetylase"/>
</dbReference>
<dbReference type="CDD" id="cd10918">
    <property type="entry name" value="CE4_NodB_like_5s_6s"/>
    <property type="match status" value="1"/>
</dbReference>
<dbReference type="OrthoDB" id="9814639at2"/>
<dbReference type="PANTHER" id="PTHR34216:SF3">
    <property type="entry name" value="POLY-BETA-1,6-N-ACETYL-D-GLUCOSAMINE N-DEACETYLASE"/>
    <property type="match status" value="1"/>
</dbReference>
<evidence type="ECO:0000313" key="4">
    <source>
        <dbReference type="EMBL" id="GAC13701.1"/>
    </source>
</evidence>
<accession>K6XPU2</accession>
<dbReference type="InterPro" id="IPR011330">
    <property type="entry name" value="Glyco_hydro/deAcase_b/a-brl"/>
</dbReference>
<dbReference type="PANTHER" id="PTHR34216">
    <property type="match status" value="1"/>
</dbReference>
<organism evidence="4 5">
    <name type="scientific">Aliiglaciecola lipolytica E3</name>
    <dbReference type="NCBI Taxonomy" id="1127673"/>
    <lineage>
        <taxon>Bacteria</taxon>
        <taxon>Pseudomonadati</taxon>
        <taxon>Pseudomonadota</taxon>
        <taxon>Gammaproteobacteria</taxon>
        <taxon>Alteromonadales</taxon>
        <taxon>Alteromonadaceae</taxon>
        <taxon>Aliiglaciecola</taxon>
    </lineage>
</organism>
<dbReference type="SUPFAM" id="SSF88713">
    <property type="entry name" value="Glycoside hydrolase/deacetylase"/>
    <property type="match status" value="1"/>
</dbReference>
<dbReference type="GO" id="GO:0016810">
    <property type="term" value="F:hydrolase activity, acting on carbon-nitrogen (but not peptide) bonds"/>
    <property type="evidence" value="ECO:0007669"/>
    <property type="project" value="InterPro"/>
</dbReference>
<dbReference type="EMBL" id="BAEN01000022">
    <property type="protein sequence ID" value="GAC13701.1"/>
    <property type="molecule type" value="Genomic_DNA"/>
</dbReference>
<dbReference type="PROSITE" id="PS51677">
    <property type="entry name" value="NODB"/>
    <property type="match status" value="1"/>
</dbReference>
<evidence type="ECO:0000259" key="3">
    <source>
        <dbReference type="PROSITE" id="PS51677"/>
    </source>
</evidence>
<dbReference type="GO" id="GO:0005576">
    <property type="term" value="C:extracellular region"/>
    <property type="evidence" value="ECO:0007669"/>
    <property type="project" value="UniProtKB-SubCell"/>
</dbReference>
<dbReference type="GO" id="GO:0005975">
    <property type="term" value="P:carbohydrate metabolic process"/>
    <property type="evidence" value="ECO:0007669"/>
    <property type="project" value="InterPro"/>
</dbReference>
<dbReference type="RefSeq" id="WP_008843518.1">
    <property type="nucleotide sequence ID" value="NZ_BAEN01000022.1"/>
</dbReference>
<evidence type="ECO:0000256" key="1">
    <source>
        <dbReference type="ARBA" id="ARBA00004613"/>
    </source>
</evidence>
<evidence type="ECO:0000256" key="2">
    <source>
        <dbReference type="ARBA" id="ARBA00022729"/>
    </source>
</evidence>
<gene>
    <name evidence="4" type="ORF">GLIP_1059</name>
</gene>
<dbReference type="STRING" id="1127673.GLIP_1059"/>
<dbReference type="Proteomes" id="UP000006334">
    <property type="component" value="Unassembled WGS sequence"/>
</dbReference>
<feature type="domain" description="NodB homology" evidence="3">
    <location>
        <begin position="93"/>
        <end position="347"/>
    </location>
</feature>